<evidence type="ECO:0000256" key="4">
    <source>
        <dbReference type="ARBA" id="ARBA00022822"/>
    </source>
</evidence>
<comment type="pathway">
    <text evidence="1 8">Amino-acid biosynthesis; L-tryptophan biosynthesis; L-tryptophan from chorismate: step 5/5.</text>
</comment>
<feature type="active site" description="Proton acceptor" evidence="8">
    <location>
        <position position="45"/>
    </location>
</feature>
<dbReference type="PANTHER" id="PTHR43406:SF1">
    <property type="entry name" value="TRYPTOPHAN SYNTHASE ALPHA CHAIN, CHLOROPLASTIC"/>
    <property type="match status" value="1"/>
</dbReference>
<reference evidence="10 11" key="1">
    <citation type="submission" date="2021-07" db="EMBL/GenBank/DDBJ databases">
        <title>Alteriqipengyuania abyssalis NZ-12B nov, sp.nov isolated from deep sea sponge in pacific ocean.</title>
        <authorList>
            <person name="Tareen S."/>
            <person name="Wink J."/>
        </authorList>
    </citation>
    <scope>NUCLEOTIDE SEQUENCE [LARGE SCALE GENOMIC DNA]</scope>
    <source>
        <strain evidence="10 11">NZ-12B</strain>
    </source>
</reference>
<evidence type="ECO:0000256" key="7">
    <source>
        <dbReference type="ARBA" id="ARBA00049047"/>
    </source>
</evidence>
<comment type="similarity">
    <text evidence="8 9">Belongs to the TrpA family.</text>
</comment>
<evidence type="ECO:0000256" key="3">
    <source>
        <dbReference type="ARBA" id="ARBA00022605"/>
    </source>
</evidence>
<dbReference type="InterPro" id="IPR002028">
    <property type="entry name" value="Trp_synthase_suA"/>
</dbReference>
<dbReference type="NCBIfam" id="TIGR00262">
    <property type="entry name" value="trpA"/>
    <property type="match status" value="1"/>
</dbReference>
<evidence type="ECO:0000256" key="8">
    <source>
        <dbReference type="HAMAP-Rule" id="MF_00131"/>
    </source>
</evidence>
<comment type="function">
    <text evidence="8">The alpha subunit is responsible for the aldol cleavage of indoleglycerol phosphate to indole and glyceraldehyde 3-phosphate.</text>
</comment>
<evidence type="ECO:0000313" key="10">
    <source>
        <dbReference type="EMBL" id="MBY8338223.1"/>
    </source>
</evidence>
<dbReference type="RefSeq" id="WP_222825712.1">
    <property type="nucleotide sequence ID" value="NZ_JAHWXP010000004.1"/>
</dbReference>
<evidence type="ECO:0000256" key="9">
    <source>
        <dbReference type="RuleBase" id="RU003662"/>
    </source>
</evidence>
<sequence length="266" mass="27475">MNNANRIAAAFAKPHPALVCFVTAGDGDTAANLDALVEGGADVIELGMPFTDPMADGPAIQAANIRALKAGTTTQDVLMIANEFRERHPDVPLVLMGYANPMVRRGPEWFAQEAAGAGVDGVICVDIPPEEDSALGPALRERGIAPIRLATPTTDDFRLPTVIEGSEGFLYYVSVAGITGKQSAAQDSIDAAVKRLKAATDLPVAVGFGVRTPEQAGAIAKVADGVVVGSALVDLVAEHGVDAPAHLRDLTARLAKAVHSAERAAA</sequence>
<keyword evidence="5 8" id="KW-0057">Aromatic amino acid biosynthesis</keyword>
<dbReference type="Pfam" id="PF00290">
    <property type="entry name" value="Trp_syntA"/>
    <property type="match status" value="1"/>
</dbReference>
<keyword evidence="4 8" id="KW-0822">Tryptophan biosynthesis</keyword>
<accession>A0ABS7PGM4</accession>
<dbReference type="SUPFAM" id="SSF51366">
    <property type="entry name" value="Ribulose-phoshate binding barrel"/>
    <property type="match status" value="1"/>
</dbReference>
<comment type="catalytic activity">
    <reaction evidence="7 8">
        <text>(1S,2R)-1-C-(indol-3-yl)glycerol 3-phosphate + L-serine = D-glyceraldehyde 3-phosphate + L-tryptophan + H2O</text>
        <dbReference type="Rhea" id="RHEA:10532"/>
        <dbReference type="ChEBI" id="CHEBI:15377"/>
        <dbReference type="ChEBI" id="CHEBI:33384"/>
        <dbReference type="ChEBI" id="CHEBI:57912"/>
        <dbReference type="ChEBI" id="CHEBI:58866"/>
        <dbReference type="ChEBI" id="CHEBI:59776"/>
        <dbReference type="EC" id="4.2.1.20"/>
    </reaction>
</comment>
<organism evidence="10 11">
    <name type="scientific">Alteriqipengyuania abyssalis</name>
    <dbReference type="NCBI Taxonomy" id="2860200"/>
    <lineage>
        <taxon>Bacteria</taxon>
        <taxon>Pseudomonadati</taxon>
        <taxon>Pseudomonadota</taxon>
        <taxon>Alphaproteobacteria</taxon>
        <taxon>Sphingomonadales</taxon>
        <taxon>Erythrobacteraceae</taxon>
        <taxon>Alteriqipengyuania</taxon>
    </lineage>
</organism>
<dbReference type="InterPro" id="IPR018204">
    <property type="entry name" value="Trp_synthase_alpha_AS"/>
</dbReference>
<dbReference type="PROSITE" id="PS00167">
    <property type="entry name" value="TRP_SYNTHASE_ALPHA"/>
    <property type="match status" value="1"/>
</dbReference>
<name>A0ABS7PGM4_9SPHN</name>
<dbReference type="Proteomes" id="UP000759298">
    <property type="component" value="Unassembled WGS sequence"/>
</dbReference>
<protein>
    <recommendedName>
        <fullName evidence="8">Tryptophan synthase alpha chain</fullName>
        <ecNumber evidence="8">4.2.1.20</ecNumber>
    </recommendedName>
</protein>
<proteinExistence type="inferred from homology"/>
<dbReference type="CDD" id="cd04724">
    <property type="entry name" value="Tryptophan_synthase_alpha"/>
    <property type="match status" value="1"/>
</dbReference>
<comment type="caution">
    <text evidence="10">The sequence shown here is derived from an EMBL/GenBank/DDBJ whole genome shotgun (WGS) entry which is preliminary data.</text>
</comment>
<evidence type="ECO:0000313" key="11">
    <source>
        <dbReference type="Proteomes" id="UP000759298"/>
    </source>
</evidence>
<keyword evidence="11" id="KW-1185">Reference proteome</keyword>
<dbReference type="PANTHER" id="PTHR43406">
    <property type="entry name" value="TRYPTOPHAN SYNTHASE, ALPHA CHAIN"/>
    <property type="match status" value="1"/>
</dbReference>
<dbReference type="EMBL" id="JAHWXP010000004">
    <property type="protein sequence ID" value="MBY8338223.1"/>
    <property type="molecule type" value="Genomic_DNA"/>
</dbReference>
<dbReference type="Gene3D" id="3.20.20.70">
    <property type="entry name" value="Aldolase class I"/>
    <property type="match status" value="1"/>
</dbReference>
<comment type="subunit">
    <text evidence="2 8">Tetramer of two alpha and two beta chains.</text>
</comment>
<dbReference type="HAMAP" id="MF_00131">
    <property type="entry name" value="Trp_synth_alpha"/>
    <property type="match status" value="1"/>
</dbReference>
<evidence type="ECO:0000256" key="6">
    <source>
        <dbReference type="ARBA" id="ARBA00023239"/>
    </source>
</evidence>
<evidence type="ECO:0000256" key="5">
    <source>
        <dbReference type="ARBA" id="ARBA00023141"/>
    </source>
</evidence>
<dbReference type="EC" id="4.2.1.20" evidence="8"/>
<feature type="active site" description="Proton acceptor" evidence="8">
    <location>
        <position position="56"/>
    </location>
</feature>
<evidence type="ECO:0000256" key="1">
    <source>
        <dbReference type="ARBA" id="ARBA00004733"/>
    </source>
</evidence>
<evidence type="ECO:0000256" key="2">
    <source>
        <dbReference type="ARBA" id="ARBA00011270"/>
    </source>
</evidence>
<dbReference type="GO" id="GO:0004834">
    <property type="term" value="F:tryptophan synthase activity"/>
    <property type="evidence" value="ECO:0007669"/>
    <property type="project" value="UniProtKB-EC"/>
</dbReference>
<keyword evidence="3 8" id="KW-0028">Amino-acid biosynthesis</keyword>
<keyword evidence="6 8" id="KW-0456">Lyase</keyword>
<dbReference type="InterPro" id="IPR011060">
    <property type="entry name" value="RibuloseP-bd_barrel"/>
</dbReference>
<dbReference type="InterPro" id="IPR013785">
    <property type="entry name" value="Aldolase_TIM"/>
</dbReference>
<gene>
    <name evidence="8 10" type="primary">trpA</name>
    <name evidence="10" type="ORF">KYN89_14325</name>
</gene>